<evidence type="ECO:0000256" key="4">
    <source>
        <dbReference type="ARBA" id="ARBA00023136"/>
    </source>
</evidence>
<reference evidence="6 7" key="1">
    <citation type="submission" date="2021-10" db="EMBL/GenBank/DDBJ databases">
        <title>Streptomyces sp. strain SMC 277, a novel streptomycete isolated from soil.</title>
        <authorList>
            <person name="Chanama M."/>
        </authorList>
    </citation>
    <scope>NUCLEOTIDE SEQUENCE [LARGE SCALE GENOMIC DNA]</scope>
    <source>
        <strain evidence="6 7">SMC 277</strain>
    </source>
</reference>
<accession>A0ABS8BF91</accession>
<evidence type="ECO:0000256" key="2">
    <source>
        <dbReference type="ARBA" id="ARBA00022692"/>
    </source>
</evidence>
<evidence type="ECO:0000256" key="5">
    <source>
        <dbReference type="SAM" id="Phobius"/>
    </source>
</evidence>
<feature type="transmembrane region" description="Helical" evidence="5">
    <location>
        <begin position="104"/>
        <end position="121"/>
    </location>
</feature>
<dbReference type="EMBL" id="JAJAUY010000199">
    <property type="protein sequence ID" value="MCB5183296.1"/>
    <property type="molecule type" value="Genomic_DNA"/>
</dbReference>
<sequence>MTTAGGRSTGVGELPPAAGGAVMATAVLSVGMHLVGAETVSRVLLGLAAALWLLLAGVFLSRLVSDRRRWVREADTPAALTGVAATAVLGVRCHALGWQAVPEVLLALAFALWPGLLVSVLRHGGRRVPGAVFLVSVATEALAVLAADLGGAVWRVLPWAAAVLWLLGLALYVEAFARFDVAQVVDGRGDQWIAAGALAAGALAADKLWSASSGPAAGRSGLYDAMLVLLVLALLGYAVLAAAEVVRPRLTYDVARWATVFPMAMTAATALSVGTTVRAPWLSALGCVLLAAATAAWLLTTYGAARRRLRRQPAGTPADPGAPR</sequence>
<feature type="transmembrane region" description="Helical" evidence="5">
    <location>
        <begin position="221"/>
        <end position="242"/>
    </location>
</feature>
<feature type="transmembrane region" description="Helical" evidence="5">
    <location>
        <begin position="17"/>
        <end position="37"/>
    </location>
</feature>
<dbReference type="Gene3D" id="1.50.10.150">
    <property type="entry name" value="Voltage-dependent anion channel"/>
    <property type="match status" value="1"/>
</dbReference>
<evidence type="ECO:0000313" key="6">
    <source>
        <dbReference type="EMBL" id="MCB5183296.1"/>
    </source>
</evidence>
<dbReference type="Proteomes" id="UP001199054">
    <property type="component" value="Unassembled WGS sequence"/>
</dbReference>
<feature type="transmembrane region" description="Helical" evidence="5">
    <location>
        <begin position="191"/>
        <end position="209"/>
    </location>
</feature>
<dbReference type="Pfam" id="PF03595">
    <property type="entry name" value="SLAC1"/>
    <property type="match status" value="1"/>
</dbReference>
<organism evidence="6 7">
    <name type="scientific">Streptomyces antimicrobicus</name>
    <dbReference type="NCBI Taxonomy" id="2883108"/>
    <lineage>
        <taxon>Bacteria</taxon>
        <taxon>Bacillati</taxon>
        <taxon>Actinomycetota</taxon>
        <taxon>Actinomycetes</taxon>
        <taxon>Kitasatosporales</taxon>
        <taxon>Streptomycetaceae</taxon>
        <taxon>Streptomyces</taxon>
    </lineage>
</organism>
<keyword evidence="7" id="KW-1185">Reference proteome</keyword>
<proteinExistence type="predicted"/>
<feature type="transmembrane region" description="Helical" evidence="5">
    <location>
        <begin position="159"/>
        <end position="179"/>
    </location>
</feature>
<feature type="transmembrane region" description="Helical" evidence="5">
    <location>
        <begin position="128"/>
        <end position="147"/>
    </location>
</feature>
<feature type="transmembrane region" description="Helical" evidence="5">
    <location>
        <begin position="43"/>
        <end position="64"/>
    </location>
</feature>
<name>A0ABS8BF91_9ACTN</name>
<evidence type="ECO:0000256" key="1">
    <source>
        <dbReference type="ARBA" id="ARBA00004141"/>
    </source>
</evidence>
<dbReference type="RefSeq" id="WP_226730631.1">
    <property type="nucleotide sequence ID" value="NZ_JAJAUY010000199.1"/>
</dbReference>
<evidence type="ECO:0000256" key="3">
    <source>
        <dbReference type="ARBA" id="ARBA00022989"/>
    </source>
</evidence>
<dbReference type="InterPro" id="IPR038665">
    <property type="entry name" value="Voltage-dep_anion_channel_sf"/>
</dbReference>
<feature type="transmembrane region" description="Helical" evidence="5">
    <location>
        <begin position="254"/>
        <end position="275"/>
    </location>
</feature>
<gene>
    <name evidence="6" type="ORF">LG632_28555</name>
</gene>
<evidence type="ECO:0008006" key="8">
    <source>
        <dbReference type="Google" id="ProtNLM"/>
    </source>
</evidence>
<feature type="transmembrane region" description="Helical" evidence="5">
    <location>
        <begin position="281"/>
        <end position="302"/>
    </location>
</feature>
<keyword evidence="4 5" id="KW-0472">Membrane</keyword>
<comment type="caution">
    <text evidence="6">The sequence shown here is derived from an EMBL/GenBank/DDBJ whole genome shotgun (WGS) entry which is preliminary data.</text>
</comment>
<evidence type="ECO:0000313" key="7">
    <source>
        <dbReference type="Proteomes" id="UP001199054"/>
    </source>
</evidence>
<dbReference type="InterPro" id="IPR004695">
    <property type="entry name" value="SLAC1/Mae1/Ssu1/TehA"/>
</dbReference>
<comment type="subcellular location">
    <subcellularLocation>
        <location evidence="1">Membrane</location>
        <topology evidence="1">Multi-pass membrane protein</topology>
    </subcellularLocation>
</comment>
<keyword evidence="3 5" id="KW-1133">Transmembrane helix</keyword>
<keyword evidence="2 5" id="KW-0812">Transmembrane</keyword>
<protein>
    <recommendedName>
        <fullName evidence="8">Integral membrane protein</fullName>
    </recommendedName>
</protein>